<evidence type="ECO:0000256" key="16">
    <source>
        <dbReference type="SAM" id="MobiDB-lite"/>
    </source>
</evidence>
<evidence type="ECO:0000256" key="5">
    <source>
        <dbReference type="ARBA" id="ARBA00022516"/>
    </source>
</evidence>
<dbReference type="GeneTree" id="ENSGT00530000062962"/>
<gene>
    <name evidence="17 19" type="primary">HACD1</name>
</gene>
<keyword evidence="15" id="KW-0256">Endoplasmic reticulum</keyword>
<keyword evidence="18" id="KW-1185">Reference proteome</keyword>
<keyword evidence="9 15" id="KW-0443">Lipid metabolism</keyword>
<feature type="transmembrane region" description="Helical" evidence="15">
    <location>
        <begin position="120"/>
        <end position="151"/>
    </location>
</feature>
<dbReference type="InterPro" id="IPR007482">
    <property type="entry name" value="Tyr_Pase-like_PTPLA"/>
</dbReference>
<accession>A0A2I3TGB5</accession>
<protein>
    <recommendedName>
        <fullName evidence="4 15">Very-long-chain (3R)-3-hydroxyacyl-CoA dehydratase</fullName>
        <ecNumber evidence="4 15">4.2.1.134</ecNumber>
    </recommendedName>
</protein>
<comment type="function">
    <text evidence="15">Catalyzes the third of the four reactions of the long-chain fatty acids elongation cycle. This endoplasmic reticulum-bound enzymatic process, allows the addition of two carbons to the chain of long- and very long-chain fatty acids/VLCFAs per cycle. This enzyme catalyzes the dehydration of the 3-hydroxyacyl-CoA intermediate into trans-2,3-enoyl-CoA, within each cycle of fatty acid elongation. Thereby, it participates to the production of VLCFAs of different chain lengths that are involved in multiple biological processes as precursors of membrane lipids and lipid mediators.</text>
</comment>
<reference evidence="17 18" key="1">
    <citation type="journal article" date="2005" name="Nature">
        <title>Initial sequence of the chimpanzee genome and comparison with the human genome.</title>
        <authorList>
            <consortium name="Chimpanzee sequencing and analysis consortium"/>
        </authorList>
    </citation>
    <scope>NUCLEOTIDE SEQUENCE [LARGE SCALE GENOMIC DNA]</scope>
</reference>
<comment type="catalytic activity">
    <reaction evidence="14">
        <text>a very-long-chain (3R)-3-hydroxyacyl-CoA = a very-long-chain (2E)-enoyl-CoA + H2O</text>
        <dbReference type="Rhea" id="RHEA:45812"/>
        <dbReference type="ChEBI" id="CHEBI:15377"/>
        <dbReference type="ChEBI" id="CHEBI:83728"/>
        <dbReference type="ChEBI" id="CHEBI:85440"/>
        <dbReference type="EC" id="4.2.1.134"/>
    </reaction>
    <physiologicalReaction direction="left-to-right" evidence="14">
        <dbReference type="Rhea" id="RHEA:45813"/>
    </physiologicalReaction>
</comment>
<evidence type="ECO:0000256" key="8">
    <source>
        <dbReference type="ARBA" id="ARBA00022989"/>
    </source>
</evidence>
<evidence type="ECO:0000256" key="6">
    <source>
        <dbReference type="ARBA" id="ARBA00022692"/>
    </source>
</evidence>
<reference evidence="17" key="3">
    <citation type="submission" date="2025-09" db="UniProtKB">
        <authorList>
            <consortium name="Ensembl"/>
        </authorList>
    </citation>
    <scope>IDENTIFICATION</scope>
</reference>
<dbReference type="Pfam" id="PF04387">
    <property type="entry name" value="PTPLA"/>
    <property type="match status" value="1"/>
</dbReference>
<name>A0A2I3TGB5_PANTR</name>
<keyword evidence="6 15" id="KW-0812">Transmembrane</keyword>
<feature type="transmembrane region" description="Helical" evidence="15">
    <location>
        <begin position="198"/>
        <end position="223"/>
    </location>
</feature>
<evidence type="ECO:0000256" key="11">
    <source>
        <dbReference type="ARBA" id="ARBA00023160"/>
    </source>
</evidence>
<dbReference type="VGNC" id="VGNC:9744">
    <property type="gene designation" value="HACD1"/>
</dbReference>
<proteinExistence type="inferred from homology"/>
<dbReference type="PANTHER" id="PTHR11035:SF22">
    <property type="entry name" value="VERY-LONG-CHAIN (3R)-3-HYDROXYACYL-COA DEHYDRATASE 1"/>
    <property type="match status" value="1"/>
</dbReference>
<dbReference type="GO" id="GO:0102158">
    <property type="term" value="F:very-long-chain (3R)-3-hydroxyacyl-CoA dehydratase activity"/>
    <property type="evidence" value="ECO:0007669"/>
    <property type="project" value="UniProtKB-EC"/>
</dbReference>
<dbReference type="GO" id="GO:0005789">
    <property type="term" value="C:endoplasmic reticulum membrane"/>
    <property type="evidence" value="ECO:0007669"/>
    <property type="project" value="UniProtKB-SubCell"/>
</dbReference>
<reference evidence="17" key="2">
    <citation type="submission" date="2025-08" db="UniProtKB">
        <authorList>
            <consortium name="Ensembl"/>
        </authorList>
    </citation>
    <scope>IDENTIFICATION</scope>
</reference>
<organism evidence="17 18">
    <name type="scientific">Pan troglodytes</name>
    <name type="common">Chimpanzee</name>
    <dbReference type="NCBI Taxonomy" id="9598"/>
    <lineage>
        <taxon>Eukaryota</taxon>
        <taxon>Metazoa</taxon>
        <taxon>Chordata</taxon>
        <taxon>Craniata</taxon>
        <taxon>Vertebrata</taxon>
        <taxon>Euteleostomi</taxon>
        <taxon>Mammalia</taxon>
        <taxon>Eutheria</taxon>
        <taxon>Euarchontoglires</taxon>
        <taxon>Primates</taxon>
        <taxon>Haplorrhini</taxon>
        <taxon>Catarrhini</taxon>
        <taxon>Hominidae</taxon>
        <taxon>Pan</taxon>
    </lineage>
</organism>
<keyword evidence="8 15" id="KW-1133">Transmembrane helix</keyword>
<comment type="catalytic activity">
    <reaction evidence="13">
        <text>(3R)-hydroxyhexadecanoyl-CoA = (2E)-hexadecenoyl-CoA + H2O</text>
        <dbReference type="Rhea" id="RHEA:39159"/>
        <dbReference type="ChEBI" id="CHEBI:15377"/>
        <dbReference type="ChEBI" id="CHEBI:61526"/>
        <dbReference type="ChEBI" id="CHEBI:74278"/>
    </reaction>
    <physiologicalReaction direction="left-to-right" evidence="13">
        <dbReference type="Rhea" id="RHEA:39160"/>
    </physiologicalReaction>
</comment>
<keyword evidence="10 15" id="KW-0472">Membrane</keyword>
<dbReference type="AlphaFoldDB" id="A0A2I3TGB5"/>
<dbReference type="EMBL" id="AACZ04053996">
    <property type="status" value="NOT_ANNOTATED_CDS"/>
    <property type="molecule type" value="Genomic_DNA"/>
</dbReference>
<keyword evidence="12 15" id="KW-0456">Lyase</keyword>
<evidence type="ECO:0000313" key="17">
    <source>
        <dbReference type="Ensembl" id="ENSPTRP00000088310.1"/>
    </source>
</evidence>
<dbReference type="UniPathway" id="UPA00094"/>
<evidence type="ECO:0000256" key="1">
    <source>
        <dbReference type="ARBA" id="ARBA00004141"/>
    </source>
</evidence>
<dbReference type="PANTHER" id="PTHR11035">
    <property type="entry name" value="VERY-LONG-CHAIN (3R)-3-HYDROXYACYL-COA DEHYDRATASE"/>
    <property type="match status" value="1"/>
</dbReference>
<evidence type="ECO:0000256" key="13">
    <source>
        <dbReference type="ARBA" id="ARBA00023688"/>
    </source>
</evidence>
<evidence type="ECO:0000256" key="3">
    <source>
        <dbReference type="ARBA" id="ARBA00007811"/>
    </source>
</evidence>
<comment type="subcellular location">
    <subcellularLocation>
        <location evidence="15">Endoplasmic reticulum membrane</location>
        <topology evidence="15">Multi-pass membrane protein</topology>
    </subcellularLocation>
    <subcellularLocation>
        <location evidence="1">Membrane</location>
        <topology evidence="1">Multi-pass membrane protein</topology>
    </subcellularLocation>
</comment>
<evidence type="ECO:0000256" key="10">
    <source>
        <dbReference type="ARBA" id="ARBA00023136"/>
    </source>
</evidence>
<dbReference type="Bgee" id="ENSPTRG00000002331">
    <property type="expression patterns" value="Expressed in heart and 21 other cell types or tissues"/>
</dbReference>
<feature type="compositionally biased region" description="Low complexity" evidence="16">
    <location>
        <begin position="7"/>
        <end position="34"/>
    </location>
</feature>
<feature type="transmembrane region" description="Helical" evidence="15">
    <location>
        <begin position="163"/>
        <end position="186"/>
    </location>
</feature>
<evidence type="ECO:0000313" key="18">
    <source>
        <dbReference type="Proteomes" id="UP000002277"/>
    </source>
</evidence>
<evidence type="ECO:0000256" key="4">
    <source>
        <dbReference type="ARBA" id="ARBA00013122"/>
    </source>
</evidence>
<sequence length="283" mass="31994">MGRLTEAAAAGSGARAAGWAGSPPTLLPLSPTSPRCAATMASSDEDGTNGGASEAGEDREAPGKRRRLGFLATAWLTFYDIAMTAGWLVLAITMVRFYMEKGTHRGLYKSIQKTLKFFQTFALLEVRIVPTSVLVTGVQVSSRIFMVWLITHSIKPIQNEESVVLFLVAWTVTEITRYSFYTFSLLDHLPYFIKWARYNFFIILYPVGVAGELLTIYAALPYVKKTGMFSIRLPNKYNVSFDYYYFLLITMASYIPLFPQLYFHMLRQRRKVLHGEVIVEKDD</sequence>
<feature type="transmembrane region" description="Helical" evidence="15">
    <location>
        <begin position="243"/>
        <end position="263"/>
    </location>
</feature>
<keyword evidence="5 15" id="KW-0444">Lipid biosynthesis</keyword>
<feature type="transmembrane region" description="Helical" evidence="15">
    <location>
        <begin position="76"/>
        <end position="99"/>
    </location>
</feature>
<evidence type="ECO:0000256" key="7">
    <source>
        <dbReference type="ARBA" id="ARBA00022832"/>
    </source>
</evidence>
<feature type="region of interest" description="Disordered" evidence="16">
    <location>
        <begin position="1"/>
        <end position="61"/>
    </location>
</feature>
<keyword evidence="7 15" id="KW-0276">Fatty acid metabolism</keyword>
<evidence type="ECO:0000256" key="15">
    <source>
        <dbReference type="RuleBase" id="RU363109"/>
    </source>
</evidence>
<comment type="similarity">
    <text evidence="3 15">Belongs to the very long-chain fatty acids dehydratase HACD family.</text>
</comment>
<dbReference type="Proteomes" id="UP000002277">
    <property type="component" value="Chromosome 10"/>
</dbReference>
<evidence type="ECO:0000256" key="2">
    <source>
        <dbReference type="ARBA" id="ARBA00005194"/>
    </source>
</evidence>
<dbReference type="GO" id="GO:0006633">
    <property type="term" value="P:fatty acid biosynthetic process"/>
    <property type="evidence" value="ECO:0007669"/>
    <property type="project" value="UniProtKB-UniPathway"/>
</dbReference>
<dbReference type="Ensembl" id="ENSPTRT00000099738.1">
    <property type="protein sequence ID" value="ENSPTRP00000088310.1"/>
    <property type="gene ID" value="ENSPTRG00000002331.7"/>
</dbReference>
<keyword evidence="11 15" id="KW-0275">Fatty acid biosynthesis</keyword>
<evidence type="ECO:0000256" key="9">
    <source>
        <dbReference type="ARBA" id="ARBA00023098"/>
    </source>
</evidence>
<comment type="pathway">
    <text evidence="2 15">Lipid metabolism; fatty acid biosynthesis.</text>
</comment>
<evidence type="ECO:0000313" key="19">
    <source>
        <dbReference type="VGNC" id="VGNC:9744"/>
    </source>
</evidence>
<dbReference type="EC" id="4.2.1.134" evidence="4 15"/>
<evidence type="ECO:0000256" key="14">
    <source>
        <dbReference type="ARBA" id="ARBA00023727"/>
    </source>
</evidence>
<evidence type="ECO:0000256" key="12">
    <source>
        <dbReference type="ARBA" id="ARBA00023239"/>
    </source>
</evidence>